<dbReference type="Proteomes" id="UP001239019">
    <property type="component" value="Unassembled WGS sequence"/>
</dbReference>
<evidence type="ECO:0000256" key="2">
    <source>
        <dbReference type="SAM" id="SignalP"/>
    </source>
</evidence>
<proteinExistence type="predicted"/>
<evidence type="ECO:0000313" key="3">
    <source>
        <dbReference type="EMBL" id="MDQ2069628.1"/>
    </source>
</evidence>
<sequence length="392" mass="41763">MTKLPFVPAALAAASSILLLSSSAPAQSSSDWPSYDITAHYLCDQCTDWQSATEFAQGYITAKHCDPDDVDWGRVEVHEDDGDSDGDSDGGGGDDGGGGSTPIDPDNGGGFIPFSNTSSTTAHCAGPDERANVLNPETGSIFTFIVERRSQARDGMPPLAYPRPAALDAFEKSELEFVLEQYIRYRDMRDELSEFMSSQAGSGGELGGYSCSANQDDGSDCPETTALAALSDPEAYGELIQLAIDWIADEYAGRFSDDTQVLISSGYFGVTAGPLSAGINVDVHNADSVEAFSHYFMFRNSDSGQELLDRMDALVFQFRAVRASSASGHREVFASVALDPYLSRINGRSGWLRNAWTSPEDLNECDFKQLMSAFRSGIIGNPGGGAGGASSS</sequence>
<evidence type="ECO:0000313" key="4">
    <source>
        <dbReference type="Proteomes" id="UP001239019"/>
    </source>
</evidence>
<dbReference type="RefSeq" id="WP_306728125.1">
    <property type="nucleotide sequence ID" value="NZ_JAVDDT010000003.1"/>
</dbReference>
<feature type="compositionally biased region" description="Acidic residues" evidence="1">
    <location>
        <begin position="78"/>
        <end position="88"/>
    </location>
</feature>
<dbReference type="EMBL" id="JAVDDT010000003">
    <property type="protein sequence ID" value="MDQ2069628.1"/>
    <property type="molecule type" value="Genomic_DNA"/>
</dbReference>
<feature type="region of interest" description="Disordered" evidence="1">
    <location>
        <begin position="71"/>
        <end position="132"/>
    </location>
</feature>
<keyword evidence="2" id="KW-0732">Signal</keyword>
<feature type="compositionally biased region" description="Gly residues" evidence="1">
    <location>
        <begin position="89"/>
        <end position="100"/>
    </location>
</feature>
<name>A0ABU0W798_9GAMM</name>
<reference evidence="3 4" key="1">
    <citation type="submission" date="2023-08" db="EMBL/GenBank/DDBJ databases">
        <title>Whole-genome sequencing of halo(alkali)philic microorganisms from hypersaline lakes.</title>
        <authorList>
            <person name="Sorokin D.Y."/>
            <person name="Abbas B."/>
            <person name="Merkel A.Y."/>
        </authorList>
    </citation>
    <scope>NUCLEOTIDE SEQUENCE [LARGE SCALE GENOMIC DNA]</scope>
    <source>
        <strain evidence="3 4">AB-CW4</strain>
    </source>
</reference>
<organism evidence="3 4">
    <name type="scientific">Natronospira bacteriovora</name>
    <dbReference type="NCBI Taxonomy" id="3069753"/>
    <lineage>
        <taxon>Bacteria</taxon>
        <taxon>Pseudomonadati</taxon>
        <taxon>Pseudomonadota</taxon>
        <taxon>Gammaproteobacteria</taxon>
        <taxon>Natronospirales</taxon>
        <taxon>Natronospiraceae</taxon>
        <taxon>Natronospira</taxon>
    </lineage>
</organism>
<protein>
    <submittedName>
        <fullName evidence="3">Uncharacterized protein</fullName>
    </submittedName>
</protein>
<feature type="chain" id="PRO_5045173940" evidence="2">
    <location>
        <begin position="27"/>
        <end position="392"/>
    </location>
</feature>
<feature type="signal peptide" evidence="2">
    <location>
        <begin position="1"/>
        <end position="26"/>
    </location>
</feature>
<accession>A0ABU0W798</accession>
<gene>
    <name evidence="3" type="ORF">RBH19_07070</name>
</gene>
<evidence type="ECO:0000256" key="1">
    <source>
        <dbReference type="SAM" id="MobiDB-lite"/>
    </source>
</evidence>
<keyword evidence="4" id="KW-1185">Reference proteome</keyword>
<comment type="caution">
    <text evidence="3">The sequence shown here is derived from an EMBL/GenBank/DDBJ whole genome shotgun (WGS) entry which is preliminary data.</text>
</comment>